<keyword evidence="3 6" id="KW-0812">Transmembrane</keyword>
<accession>A0A2H3AVS6</accession>
<organism evidence="7 8">
    <name type="scientific">Armillaria solidipes</name>
    <dbReference type="NCBI Taxonomy" id="1076256"/>
    <lineage>
        <taxon>Eukaryota</taxon>
        <taxon>Fungi</taxon>
        <taxon>Dikarya</taxon>
        <taxon>Basidiomycota</taxon>
        <taxon>Agaricomycotina</taxon>
        <taxon>Agaricomycetes</taxon>
        <taxon>Agaricomycetidae</taxon>
        <taxon>Agaricales</taxon>
        <taxon>Marasmiineae</taxon>
        <taxon>Physalacriaceae</taxon>
        <taxon>Armillaria</taxon>
    </lineage>
</organism>
<evidence type="ECO:0000256" key="3">
    <source>
        <dbReference type="ARBA" id="ARBA00022692"/>
    </source>
</evidence>
<dbReference type="AlphaFoldDB" id="A0A2H3AVS6"/>
<evidence type="ECO:0000256" key="1">
    <source>
        <dbReference type="ARBA" id="ARBA00004370"/>
    </source>
</evidence>
<feature type="transmembrane region" description="Helical" evidence="6">
    <location>
        <begin position="33"/>
        <end position="52"/>
    </location>
</feature>
<comment type="similarity">
    <text evidence="2">Belongs to the UPF0057 (PMP3) family.</text>
</comment>
<dbReference type="EMBL" id="KZ293474">
    <property type="protein sequence ID" value="PBK61650.1"/>
    <property type="molecule type" value="Genomic_DNA"/>
</dbReference>
<reference evidence="8" key="1">
    <citation type="journal article" date="2017" name="Nat. Ecol. Evol.">
        <title>Genome expansion and lineage-specific genetic innovations in the forest pathogenic fungi Armillaria.</title>
        <authorList>
            <person name="Sipos G."/>
            <person name="Prasanna A.N."/>
            <person name="Walter M.C."/>
            <person name="O'Connor E."/>
            <person name="Balint B."/>
            <person name="Krizsan K."/>
            <person name="Kiss B."/>
            <person name="Hess J."/>
            <person name="Varga T."/>
            <person name="Slot J."/>
            <person name="Riley R."/>
            <person name="Boka B."/>
            <person name="Rigling D."/>
            <person name="Barry K."/>
            <person name="Lee J."/>
            <person name="Mihaltcheva S."/>
            <person name="LaButti K."/>
            <person name="Lipzen A."/>
            <person name="Waldron R."/>
            <person name="Moloney N.M."/>
            <person name="Sperisen C."/>
            <person name="Kredics L."/>
            <person name="Vagvoelgyi C."/>
            <person name="Patrignani A."/>
            <person name="Fitzpatrick D."/>
            <person name="Nagy I."/>
            <person name="Doyle S."/>
            <person name="Anderson J.B."/>
            <person name="Grigoriev I.V."/>
            <person name="Gueldener U."/>
            <person name="Muensterkoetter M."/>
            <person name="Nagy L.G."/>
        </authorList>
    </citation>
    <scope>NUCLEOTIDE SEQUENCE [LARGE SCALE GENOMIC DNA]</scope>
    <source>
        <strain evidence="8">28-4</strain>
    </source>
</reference>
<keyword evidence="8" id="KW-1185">Reference proteome</keyword>
<gene>
    <name evidence="7" type="ORF">ARMSODRAFT_896429</name>
</gene>
<sequence>MAQPSSTSDVCLYFLAIIIPPVPVLLKRGCAADFWINIALCVLGWIPGVIHAW</sequence>
<evidence type="ECO:0000313" key="7">
    <source>
        <dbReference type="EMBL" id="PBK61650.1"/>
    </source>
</evidence>
<dbReference type="Proteomes" id="UP000218334">
    <property type="component" value="Unassembled WGS sequence"/>
</dbReference>
<protein>
    <submittedName>
        <fullName evidence="7">Uncharacterized protein</fullName>
    </submittedName>
</protein>
<dbReference type="Pfam" id="PF01679">
    <property type="entry name" value="Pmp3"/>
    <property type="match status" value="1"/>
</dbReference>
<dbReference type="InterPro" id="IPR000612">
    <property type="entry name" value="PMP3"/>
</dbReference>
<feature type="transmembrane region" description="Helical" evidence="6">
    <location>
        <begin position="6"/>
        <end position="26"/>
    </location>
</feature>
<comment type="subcellular location">
    <subcellularLocation>
        <location evidence="1">Membrane</location>
    </subcellularLocation>
</comment>
<keyword evidence="5 6" id="KW-0472">Membrane</keyword>
<evidence type="ECO:0000256" key="2">
    <source>
        <dbReference type="ARBA" id="ARBA00009530"/>
    </source>
</evidence>
<evidence type="ECO:0000256" key="4">
    <source>
        <dbReference type="ARBA" id="ARBA00022989"/>
    </source>
</evidence>
<dbReference type="PANTHER" id="PTHR21659:SF112">
    <property type="entry name" value="PROTEIN SNA2-RELATED"/>
    <property type="match status" value="1"/>
</dbReference>
<keyword evidence="4 6" id="KW-1133">Transmembrane helix</keyword>
<dbReference type="STRING" id="1076256.A0A2H3AVS6"/>
<name>A0A2H3AVS6_9AGAR</name>
<dbReference type="PANTHER" id="PTHR21659">
    <property type="entry name" value="HYDROPHOBIC PROTEIN RCI2 LOW TEMPERATURE AND SALT RESPONSIVE PROTEIN LTI6 -RELATED"/>
    <property type="match status" value="1"/>
</dbReference>
<evidence type="ECO:0000313" key="8">
    <source>
        <dbReference type="Proteomes" id="UP000218334"/>
    </source>
</evidence>
<dbReference type="GO" id="GO:0016020">
    <property type="term" value="C:membrane"/>
    <property type="evidence" value="ECO:0007669"/>
    <property type="project" value="UniProtKB-SubCell"/>
</dbReference>
<evidence type="ECO:0000256" key="5">
    <source>
        <dbReference type="ARBA" id="ARBA00023136"/>
    </source>
</evidence>
<proteinExistence type="inferred from homology"/>
<evidence type="ECO:0000256" key="6">
    <source>
        <dbReference type="SAM" id="Phobius"/>
    </source>
</evidence>